<evidence type="ECO:0000259" key="1">
    <source>
        <dbReference type="Pfam" id="PF16918"/>
    </source>
</evidence>
<accession>A0A239V4M7</accession>
<organism evidence="2 3">
    <name type="scientific">Dermatophilus congolensis</name>
    <dbReference type="NCBI Taxonomy" id="1863"/>
    <lineage>
        <taxon>Bacteria</taxon>
        <taxon>Bacillati</taxon>
        <taxon>Actinomycetota</taxon>
        <taxon>Actinomycetes</taxon>
        <taxon>Micrococcales</taxon>
        <taxon>Dermatophilaceae</taxon>
        <taxon>Dermatophilus</taxon>
    </lineage>
</organism>
<dbReference type="Pfam" id="PF16918">
    <property type="entry name" value="PknG_TPR"/>
    <property type="match status" value="1"/>
</dbReference>
<sequence>MPAVGDALDHAWRSTENLPVTPIERARFRVHLFNTALQRITSTGEKPKETLDGIRITKRAVRLALSDAYHRLATLTPNERERAALIDTANEVRPWTLI</sequence>
<dbReference type="InterPro" id="IPR011990">
    <property type="entry name" value="TPR-like_helical_dom_sf"/>
</dbReference>
<dbReference type="InterPro" id="IPR031636">
    <property type="entry name" value="PknG_TPR"/>
</dbReference>
<name>A0A239V4M7_9MICO</name>
<dbReference type="RefSeq" id="WP_169714593.1">
    <property type="nucleotide sequence ID" value="NZ_JAAFNK010000001.1"/>
</dbReference>
<reference evidence="2 3" key="1">
    <citation type="submission" date="2017-06" db="EMBL/GenBank/DDBJ databases">
        <authorList>
            <consortium name="Pathogen Informatics"/>
        </authorList>
    </citation>
    <scope>NUCLEOTIDE SEQUENCE [LARGE SCALE GENOMIC DNA]</scope>
    <source>
        <strain evidence="2 3">NCTC13039</strain>
    </source>
</reference>
<feature type="domain" description="Protein kinase G tetratricopeptide repeat containing" evidence="1">
    <location>
        <begin position="7"/>
        <end position="95"/>
    </location>
</feature>
<gene>
    <name evidence="2" type="ORF">SAMEA4475696_00148</name>
</gene>
<evidence type="ECO:0000313" key="2">
    <source>
        <dbReference type="EMBL" id="SNV17175.1"/>
    </source>
</evidence>
<dbReference type="EMBL" id="LT906453">
    <property type="protein sequence ID" value="SNV17175.1"/>
    <property type="molecule type" value="Genomic_DNA"/>
</dbReference>
<evidence type="ECO:0000313" key="3">
    <source>
        <dbReference type="Proteomes" id="UP000242637"/>
    </source>
</evidence>
<proteinExistence type="predicted"/>
<dbReference type="KEGG" id="dco:SAMEA4475696_0148"/>
<dbReference type="Proteomes" id="UP000242637">
    <property type="component" value="Chromosome 1"/>
</dbReference>
<dbReference type="AlphaFoldDB" id="A0A239V4M7"/>
<dbReference type="Gene3D" id="1.25.40.10">
    <property type="entry name" value="Tetratricopeptide repeat domain"/>
    <property type="match status" value="1"/>
</dbReference>
<keyword evidence="3" id="KW-1185">Reference proteome</keyword>
<protein>
    <recommendedName>
        <fullName evidence="1">Protein kinase G tetratricopeptide repeat containing domain-containing protein</fullName>
    </recommendedName>
</protein>